<dbReference type="SUPFAM" id="SSF90123">
    <property type="entry name" value="ABC transporter transmembrane region"/>
    <property type="match status" value="1"/>
</dbReference>
<dbReference type="PANTHER" id="PTHR43394">
    <property type="entry name" value="ATP-DEPENDENT PERMEASE MDL1, MITOCHONDRIAL"/>
    <property type="match status" value="1"/>
</dbReference>
<evidence type="ECO:0000256" key="6">
    <source>
        <dbReference type="ARBA" id="ARBA00023136"/>
    </source>
</evidence>
<comment type="subcellular location">
    <subcellularLocation>
        <location evidence="1">Cell membrane</location>
        <topology evidence="1">Multi-pass membrane protein</topology>
    </subcellularLocation>
</comment>
<dbReference type="InterPro" id="IPR017871">
    <property type="entry name" value="ABC_transporter-like_CS"/>
</dbReference>
<feature type="domain" description="ABC transmembrane type-1" evidence="9">
    <location>
        <begin position="40"/>
        <end position="327"/>
    </location>
</feature>
<dbReference type="InterPro" id="IPR039421">
    <property type="entry name" value="Type_1_exporter"/>
</dbReference>
<evidence type="ECO:0000256" key="3">
    <source>
        <dbReference type="ARBA" id="ARBA00022741"/>
    </source>
</evidence>
<dbReference type="PANTHER" id="PTHR43394:SF1">
    <property type="entry name" value="ATP-BINDING CASSETTE SUB-FAMILY B MEMBER 10, MITOCHONDRIAL"/>
    <property type="match status" value="1"/>
</dbReference>
<keyword evidence="3" id="KW-0547">Nucleotide-binding</keyword>
<dbReference type="PROSITE" id="PS50893">
    <property type="entry name" value="ABC_TRANSPORTER_2"/>
    <property type="match status" value="1"/>
</dbReference>
<dbReference type="InterPro" id="IPR003593">
    <property type="entry name" value="AAA+_ATPase"/>
</dbReference>
<dbReference type="PROSITE" id="PS50929">
    <property type="entry name" value="ABC_TM1F"/>
    <property type="match status" value="1"/>
</dbReference>
<dbReference type="InterPro" id="IPR003439">
    <property type="entry name" value="ABC_transporter-like_ATP-bd"/>
</dbReference>
<dbReference type="SUPFAM" id="SSF52540">
    <property type="entry name" value="P-loop containing nucleoside triphosphate hydrolases"/>
    <property type="match status" value="1"/>
</dbReference>
<evidence type="ECO:0000259" key="8">
    <source>
        <dbReference type="PROSITE" id="PS50893"/>
    </source>
</evidence>
<evidence type="ECO:0000256" key="2">
    <source>
        <dbReference type="ARBA" id="ARBA00022692"/>
    </source>
</evidence>
<dbReference type="OrthoDB" id="9806127at2"/>
<keyword evidence="4" id="KW-0067">ATP-binding</keyword>
<evidence type="ECO:0000256" key="7">
    <source>
        <dbReference type="SAM" id="Phobius"/>
    </source>
</evidence>
<keyword evidence="11" id="KW-1185">Reference proteome</keyword>
<name>A0A084ILD9_SALHC</name>
<dbReference type="GO" id="GO:0016887">
    <property type="term" value="F:ATP hydrolysis activity"/>
    <property type="evidence" value="ECO:0007669"/>
    <property type="project" value="InterPro"/>
</dbReference>
<evidence type="ECO:0000256" key="5">
    <source>
        <dbReference type="ARBA" id="ARBA00022989"/>
    </source>
</evidence>
<protein>
    <submittedName>
        <fullName evidence="10">ABC transporter</fullName>
    </submittedName>
</protein>
<dbReference type="RefSeq" id="WP_037336909.1">
    <property type="nucleotide sequence ID" value="NZ_APNK01000011.1"/>
</dbReference>
<evidence type="ECO:0000313" key="10">
    <source>
        <dbReference type="EMBL" id="KEZ77523.1"/>
    </source>
</evidence>
<dbReference type="SMART" id="SM00382">
    <property type="entry name" value="AAA"/>
    <property type="match status" value="1"/>
</dbReference>
<feature type="transmembrane region" description="Helical" evidence="7">
    <location>
        <begin position="184"/>
        <end position="203"/>
    </location>
</feature>
<reference evidence="10 11" key="1">
    <citation type="submission" date="2013-03" db="EMBL/GenBank/DDBJ databases">
        <title>Salinisphaera hydrothermalis C41B8 Genome Sequencing.</title>
        <authorList>
            <person name="Li C."/>
            <person name="Lai Q."/>
            <person name="Shao Z."/>
        </authorList>
    </citation>
    <scope>NUCLEOTIDE SEQUENCE [LARGE SCALE GENOMIC DNA]</scope>
    <source>
        <strain evidence="10 11">C41B8</strain>
    </source>
</reference>
<keyword evidence="6 7" id="KW-0472">Membrane</keyword>
<gene>
    <name evidence="10" type="ORF">C41B8_09101</name>
</gene>
<dbReference type="AlphaFoldDB" id="A0A084ILD9"/>
<feature type="transmembrane region" description="Helical" evidence="7">
    <location>
        <begin position="155"/>
        <end position="178"/>
    </location>
</feature>
<dbReference type="Pfam" id="PF00005">
    <property type="entry name" value="ABC_tran"/>
    <property type="match status" value="1"/>
</dbReference>
<accession>A0A084ILD9</accession>
<feature type="domain" description="ABC transporter" evidence="8">
    <location>
        <begin position="361"/>
        <end position="600"/>
    </location>
</feature>
<sequence length="608" mass="66881">MFQFFERLVDPFPEDDRTPPDTGIVRFIAFYARPVWKLLIATAVLTAAFSIIEVSLYGFLGHIVDWFATGDREHFIANNAWQLIGMALVVLVLLPSLIFAQGLTTFQAMAPNVPMRFRWQVHRWLLDQSLSYFQDDFAGRIASKMMQTALAIREVMMKFVDVLLYVVVYFGGVVVMVAGADWRLALPFAAWMAIYIALLKYFLPRLQSIAEAQANARAEMTGRVVDAYTNIGTVKLFAHTERESDYARASMSSFLSTVYTQMRRINGLYASLYLLNAALLFSVTGLGILFWTERAITAGAVATAVGLVLQINGMSQWIMWEVSNLFEHIGTIRDGMGSFTSNRAIVDAPNARPLQVTAGAIEFDDISFHYGRDDAGVISHFSLSIAPGEKIGLVGRSGAGKSTLLSLLLRFHELEGGRITIDGQDITNVTQASLREAIGMVTQDTALLHRSIADNIRYGHPNATDDQLWAAIDAAHAGFIRDLVDNRGRRGLEAHVGERGVKLSGGQRQRVALARVMLKNAPILLLDEATAALDSEIEAAITENLHAVMEGKTVIAVAHRLSTIAELDRLVVIDQGRIVETGTHEALIAADGLYARLWAMQSGGFIGA</sequence>
<evidence type="ECO:0000256" key="4">
    <source>
        <dbReference type="ARBA" id="ARBA00022840"/>
    </source>
</evidence>
<comment type="caution">
    <text evidence="10">The sequence shown here is derived from an EMBL/GenBank/DDBJ whole genome shotgun (WGS) entry which is preliminary data.</text>
</comment>
<feature type="transmembrane region" description="Helical" evidence="7">
    <location>
        <begin position="38"/>
        <end position="60"/>
    </location>
</feature>
<evidence type="ECO:0000313" key="11">
    <source>
        <dbReference type="Proteomes" id="UP000028302"/>
    </source>
</evidence>
<dbReference type="Proteomes" id="UP000028302">
    <property type="component" value="Unassembled WGS sequence"/>
</dbReference>
<proteinExistence type="predicted"/>
<dbReference type="FunFam" id="3.40.50.300:FF:000218">
    <property type="entry name" value="Multidrug ABC transporter ATP-binding protein"/>
    <property type="match status" value="1"/>
</dbReference>
<organism evidence="10 11">
    <name type="scientific">Salinisphaera hydrothermalis (strain C41B8)</name>
    <dbReference type="NCBI Taxonomy" id="1304275"/>
    <lineage>
        <taxon>Bacteria</taxon>
        <taxon>Pseudomonadati</taxon>
        <taxon>Pseudomonadota</taxon>
        <taxon>Gammaproteobacteria</taxon>
        <taxon>Salinisphaerales</taxon>
        <taxon>Salinisphaeraceae</taxon>
        <taxon>Salinisphaera</taxon>
    </lineage>
</organism>
<evidence type="ECO:0000256" key="1">
    <source>
        <dbReference type="ARBA" id="ARBA00004651"/>
    </source>
</evidence>
<dbReference type="GO" id="GO:0005886">
    <property type="term" value="C:plasma membrane"/>
    <property type="evidence" value="ECO:0007669"/>
    <property type="project" value="UniProtKB-SubCell"/>
</dbReference>
<evidence type="ECO:0000259" key="9">
    <source>
        <dbReference type="PROSITE" id="PS50929"/>
    </source>
</evidence>
<feature type="transmembrane region" description="Helical" evidence="7">
    <location>
        <begin position="80"/>
        <end position="100"/>
    </location>
</feature>
<dbReference type="FunFam" id="1.20.1560.10:FF:000070">
    <property type="entry name" value="Multidrug ABC transporter ATP-binding protein"/>
    <property type="match status" value="1"/>
</dbReference>
<dbReference type="PROSITE" id="PS00211">
    <property type="entry name" value="ABC_TRANSPORTER_1"/>
    <property type="match status" value="1"/>
</dbReference>
<dbReference type="GO" id="GO:0015421">
    <property type="term" value="F:ABC-type oligopeptide transporter activity"/>
    <property type="evidence" value="ECO:0007669"/>
    <property type="project" value="TreeGrafter"/>
</dbReference>
<dbReference type="InterPro" id="IPR036640">
    <property type="entry name" value="ABC1_TM_sf"/>
</dbReference>
<dbReference type="EMBL" id="APNK01000011">
    <property type="protein sequence ID" value="KEZ77523.1"/>
    <property type="molecule type" value="Genomic_DNA"/>
</dbReference>
<dbReference type="STRING" id="1304275.C41B8_09101"/>
<dbReference type="InterPro" id="IPR027417">
    <property type="entry name" value="P-loop_NTPase"/>
</dbReference>
<dbReference type="Pfam" id="PF00664">
    <property type="entry name" value="ABC_membrane"/>
    <property type="match status" value="1"/>
</dbReference>
<dbReference type="GO" id="GO:0005524">
    <property type="term" value="F:ATP binding"/>
    <property type="evidence" value="ECO:0007669"/>
    <property type="project" value="UniProtKB-KW"/>
</dbReference>
<dbReference type="eggNOG" id="COG1132">
    <property type="taxonomic scope" value="Bacteria"/>
</dbReference>
<keyword evidence="2 7" id="KW-0812">Transmembrane</keyword>
<dbReference type="Gene3D" id="1.20.1560.10">
    <property type="entry name" value="ABC transporter type 1, transmembrane domain"/>
    <property type="match status" value="1"/>
</dbReference>
<dbReference type="InterPro" id="IPR011527">
    <property type="entry name" value="ABC1_TM_dom"/>
</dbReference>
<feature type="transmembrane region" description="Helical" evidence="7">
    <location>
        <begin position="272"/>
        <end position="291"/>
    </location>
</feature>
<keyword evidence="5 7" id="KW-1133">Transmembrane helix</keyword>
<dbReference type="Gene3D" id="3.40.50.300">
    <property type="entry name" value="P-loop containing nucleotide triphosphate hydrolases"/>
    <property type="match status" value="1"/>
</dbReference>